<feature type="compositionally biased region" description="Low complexity" evidence="1">
    <location>
        <begin position="215"/>
        <end position="248"/>
    </location>
</feature>
<sequence length="396" mass="42719">MSSTPFTLIEGAYALPRLRPFEHLPESFGRDWATLAPSHSWRTELESLYAALLRTACIRNEDIFARCKWQPLDVQHAAAPAARDAQPAVIANVNTIRGDVPRPNTQLPMRIQLKVRPSRKARRRASRHWSVMAGAACIAGGGALLVWMALGQHLTPRQIASELLRPVNVTMARRDAQLEKDRPRDGVAARQAPVVGNTNVQIPPRQTVAAGKADGPVSPAAPVQPASGSTPAPVAAAAQETATQSEPTRSGNPLATVHAHPRGVLRPKAHPHPRDVLHPKAHRKPEYGGASYLTSPAHGKPRVAHTRAAPIVSLRLHAHPAARADALPTQARAQAQPRFTNNEYTAVMTSAATYVRDIASLPRPAASTDPSAGSGTAWMNHISQRRVTEIPEQFAK</sequence>
<feature type="compositionally biased region" description="Basic residues" evidence="1">
    <location>
        <begin position="259"/>
        <end position="271"/>
    </location>
</feature>
<dbReference type="RefSeq" id="WP_085481000.1">
    <property type="nucleotide sequence ID" value="NZ_FXAT01000001.1"/>
</dbReference>
<evidence type="ECO:0000256" key="2">
    <source>
        <dbReference type="SAM" id="Phobius"/>
    </source>
</evidence>
<name>A0A1X7IP93_9BURK</name>
<accession>A0A1X7IP93</accession>
<keyword evidence="2" id="KW-1133">Transmembrane helix</keyword>
<keyword evidence="4" id="KW-1185">Reference proteome</keyword>
<keyword evidence="2" id="KW-0472">Membrane</keyword>
<dbReference type="AlphaFoldDB" id="A0A1X7IP93"/>
<feature type="region of interest" description="Disordered" evidence="1">
    <location>
        <begin position="178"/>
        <end position="300"/>
    </location>
</feature>
<feature type="transmembrane region" description="Helical" evidence="2">
    <location>
        <begin position="129"/>
        <end position="150"/>
    </location>
</feature>
<dbReference type="OrthoDB" id="9033963at2"/>
<evidence type="ECO:0000256" key="1">
    <source>
        <dbReference type="SAM" id="MobiDB-lite"/>
    </source>
</evidence>
<proteinExistence type="predicted"/>
<reference evidence="4" key="1">
    <citation type="submission" date="2017-04" db="EMBL/GenBank/DDBJ databases">
        <authorList>
            <person name="Varghese N."/>
            <person name="Submissions S."/>
        </authorList>
    </citation>
    <scope>NUCLEOTIDE SEQUENCE [LARGE SCALE GENOMIC DNA]</scope>
    <source>
        <strain evidence="4">LMG 29540</strain>
    </source>
</reference>
<evidence type="ECO:0000313" key="4">
    <source>
        <dbReference type="Proteomes" id="UP000193228"/>
    </source>
</evidence>
<gene>
    <name evidence="3" type="ORF">SAMN06265784_101890</name>
</gene>
<dbReference type="Proteomes" id="UP000193228">
    <property type="component" value="Unassembled WGS sequence"/>
</dbReference>
<keyword evidence="2" id="KW-0812">Transmembrane</keyword>
<organism evidence="3 4">
    <name type="scientific">Paraburkholderia susongensis</name>
    <dbReference type="NCBI Taxonomy" id="1515439"/>
    <lineage>
        <taxon>Bacteria</taxon>
        <taxon>Pseudomonadati</taxon>
        <taxon>Pseudomonadota</taxon>
        <taxon>Betaproteobacteria</taxon>
        <taxon>Burkholderiales</taxon>
        <taxon>Burkholderiaceae</taxon>
        <taxon>Paraburkholderia</taxon>
    </lineage>
</organism>
<feature type="compositionally biased region" description="Basic and acidic residues" evidence="1">
    <location>
        <begin position="178"/>
        <end position="187"/>
    </location>
</feature>
<protein>
    <submittedName>
        <fullName evidence="3">Uncharacterized protein</fullName>
    </submittedName>
</protein>
<evidence type="ECO:0000313" key="3">
    <source>
        <dbReference type="EMBL" id="SMG16570.1"/>
    </source>
</evidence>
<dbReference type="EMBL" id="FXAT01000001">
    <property type="protein sequence ID" value="SMG16570.1"/>
    <property type="molecule type" value="Genomic_DNA"/>
</dbReference>